<proteinExistence type="predicted"/>
<evidence type="ECO:0000259" key="1">
    <source>
        <dbReference type="Pfam" id="PF18765"/>
    </source>
</evidence>
<dbReference type="GO" id="GO:0016740">
    <property type="term" value="F:transferase activity"/>
    <property type="evidence" value="ECO:0007669"/>
    <property type="project" value="UniProtKB-KW"/>
</dbReference>
<evidence type="ECO:0000313" key="2">
    <source>
        <dbReference type="EMBL" id="ESP92916.1"/>
    </source>
</evidence>
<evidence type="ECO:0000313" key="3">
    <source>
        <dbReference type="Proteomes" id="UP000017820"/>
    </source>
</evidence>
<feature type="domain" description="Polymerase beta nucleotidyltransferase" evidence="1">
    <location>
        <begin position="24"/>
        <end position="67"/>
    </location>
</feature>
<reference evidence="2 3" key="1">
    <citation type="submission" date="2013-07" db="EMBL/GenBank/DDBJ databases">
        <title>Draft genome sequence of Pseudoalteromonas luteoviolacea 2ta16.</title>
        <authorList>
            <person name="Allen E.E."/>
            <person name="Azam F."/>
            <person name="Podell S."/>
        </authorList>
    </citation>
    <scope>NUCLEOTIDE SEQUENCE [LARGE SCALE GENOMIC DNA]</scope>
    <source>
        <strain evidence="2 3">2ta16</strain>
    </source>
</reference>
<dbReference type="SUPFAM" id="SSF81301">
    <property type="entry name" value="Nucleotidyltransferase"/>
    <property type="match status" value="1"/>
</dbReference>
<dbReference type="InterPro" id="IPR041633">
    <property type="entry name" value="Polbeta"/>
</dbReference>
<dbReference type="PATRIC" id="fig|1353533.3.peg.2744"/>
<dbReference type="CDD" id="cd05403">
    <property type="entry name" value="NT_KNTase_like"/>
    <property type="match status" value="1"/>
</dbReference>
<protein>
    <submittedName>
        <fullName evidence="2">Putative nucleotidyltransferase</fullName>
    </submittedName>
</protein>
<comment type="caution">
    <text evidence="2">The sequence shown here is derived from an EMBL/GenBank/DDBJ whole genome shotgun (WGS) entry which is preliminary data.</text>
</comment>
<dbReference type="Proteomes" id="UP000017820">
    <property type="component" value="Unassembled WGS sequence"/>
</dbReference>
<accession>V4H620</accession>
<gene>
    <name evidence="2" type="ORF">PL2TA16_03808</name>
</gene>
<dbReference type="Gene3D" id="3.30.460.10">
    <property type="entry name" value="Beta Polymerase, domain 2"/>
    <property type="match status" value="1"/>
</dbReference>
<dbReference type="InterPro" id="IPR043519">
    <property type="entry name" value="NT_sf"/>
</dbReference>
<dbReference type="PANTHER" id="PTHR43449">
    <property type="entry name" value="NUCLEOTIDYLTRANSFERASE"/>
    <property type="match status" value="1"/>
</dbReference>
<dbReference type="AlphaFoldDB" id="V4H620"/>
<dbReference type="EMBL" id="AUSV01000043">
    <property type="protein sequence ID" value="ESP92916.1"/>
    <property type="molecule type" value="Genomic_DNA"/>
</dbReference>
<dbReference type="PANTHER" id="PTHR43449:SF1">
    <property type="entry name" value="POLYMERASE BETA NUCLEOTIDYLTRANSFERASE DOMAIN-CONTAINING PROTEIN"/>
    <property type="match status" value="1"/>
</dbReference>
<keyword evidence="2" id="KW-0808">Transferase</keyword>
<dbReference type="Pfam" id="PF18765">
    <property type="entry name" value="Polbeta"/>
    <property type="match status" value="1"/>
</dbReference>
<dbReference type="RefSeq" id="WP_023399639.1">
    <property type="nucleotide sequence ID" value="NZ_AUSV01000043.1"/>
</dbReference>
<sequence>MDKAAVVEIIGKFHQGLLSRGIGPNKIVLFGSYATHSHREDSDIDLAVISDDFKKMNYWERIDLLTEVIFEIFAPIEATAFTQEEWERGDSFVADYAKNGEIYFAA</sequence>
<name>V4H620_PSEL2</name>
<organism evidence="2 3">
    <name type="scientific">Pseudoalteromonas luteoviolacea (strain 2ta16)</name>
    <dbReference type="NCBI Taxonomy" id="1353533"/>
    <lineage>
        <taxon>Bacteria</taxon>
        <taxon>Pseudomonadati</taxon>
        <taxon>Pseudomonadota</taxon>
        <taxon>Gammaproteobacteria</taxon>
        <taxon>Alteromonadales</taxon>
        <taxon>Pseudoalteromonadaceae</taxon>
        <taxon>Pseudoalteromonas</taxon>
    </lineage>
</organism>